<dbReference type="InterPro" id="IPR042095">
    <property type="entry name" value="SUMF_sf"/>
</dbReference>
<dbReference type="RefSeq" id="WP_184195850.1">
    <property type="nucleotide sequence ID" value="NZ_JACHGW010000002.1"/>
</dbReference>
<evidence type="ECO:0000259" key="2">
    <source>
        <dbReference type="Pfam" id="PF03781"/>
    </source>
</evidence>
<comment type="caution">
    <text evidence="3">The sequence shown here is derived from an EMBL/GenBank/DDBJ whole genome shotgun (WGS) entry which is preliminary data.</text>
</comment>
<evidence type="ECO:0000313" key="3">
    <source>
        <dbReference type="EMBL" id="MBB6050595.1"/>
    </source>
</evidence>
<protein>
    <submittedName>
        <fullName evidence="3">Formylglycine-generating enzyme required for sulfatase activity</fullName>
    </submittedName>
</protein>
<dbReference type="InterPro" id="IPR005532">
    <property type="entry name" value="SUMF_dom"/>
</dbReference>
<evidence type="ECO:0000313" key="4">
    <source>
        <dbReference type="Proteomes" id="UP000520814"/>
    </source>
</evidence>
<keyword evidence="1" id="KW-0732">Signal</keyword>
<feature type="chain" id="PRO_5030846650" evidence="1">
    <location>
        <begin position="26"/>
        <end position="670"/>
    </location>
</feature>
<keyword evidence="4" id="KW-1185">Reference proteome</keyword>
<dbReference type="Proteomes" id="UP000520814">
    <property type="component" value="Unassembled WGS sequence"/>
</dbReference>
<feature type="signal peptide" evidence="1">
    <location>
        <begin position="1"/>
        <end position="25"/>
    </location>
</feature>
<reference evidence="3 4" key="1">
    <citation type="submission" date="2020-08" db="EMBL/GenBank/DDBJ databases">
        <title>Genomic Encyclopedia of Type Strains, Phase IV (KMG-IV): sequencing the most valuable type-strain genomes for metagenomic binning, comparative biology and taxonomic classification.</title>
        <authorList>
            <person name="Goeker M."/>
        </authorList>
    </citation>
    <scope>NUCLEOTIDE SEQUENCE [LARGE SCALE GENOMIC DNA]</scope>
    <source>
        <strain evidence="3 4">DSM 23562</strain>
    </source>
</reference>
<dbReference type="InterPro" id="IPR016187">
    <property type="entry name" value="CTDL_fold"/>
</dbReference>
<dbReference type="Gene3D" id="3.90.1580.10">
    <property type="entry name" value="paralog of FGE (formylglycine-generating enzyme)"/>
    <property type="match status" value="1"/>
</dbReference>
<gene>
    <name evidence="3" type="ORF">HNQ39_002386</name>
</gene>
<proteinExistence type="predicted"/>
<evidence type="ECO:0000256" key="1">
    <source>
        <dbReference type="SAM" id="SignalP"/>
    </source>
</evidence>
<sequence length="670" mass="73099">MRRLLWWTLLLSLVAAILPSAKVQAQAGGLQNFNNPYLLNSAQRRALPNRQPGKQPGSGTKAVLNGVAKNYRKEESTDLTPAPQRERTTLSDWELVQLWMQDDAPFPDHWKTHRGTAAESLVLVEVQGEGGSRTRYSGLVVRCDGFLMVPQPVWDAVREKRPVQVLVTQAEGEDETGPFLVRHRNPHKSRQKDFHFVKLNDHHLRCLPVLASWNLAKGTALQVVWGVLGAGGKLEARSVPAVCSSVPTEVRGTLGTLTYEGGAPPTDIPSGAVVVDRESGAALGMITEGRRPTEFSTTRLFGDLCAEVALAPDRDAAQGKDPQDAGMVKVPGGPVVYDAKDFVNTYQTAIACTPDFYCDKYLVTIGEWQEFLSVRKDRPLPEGWDARNRRFPPTLYPKLPVTGPTAGEMKDYAALHHKRLITTVEWMLAAKTTSLDWLERLEAEAEGIRAAILTAQGQLQSSAMLRVQRDLAKREQTAASPGVAGQALRNGADFQGSILDLTQAFAKTLERIRQTNQKFIARLPGQPHEPGSIGEDKSDLGIFDMTMNVPEACLGWANNYAIAPKLLPAGQDPFTSEVYFAGNLLTDTGSAIGGVWGTVAGAGLDNPIIWAAVWKTQFGGKDHDQPTKPGAPDFELASLGPRFDAQKNKAIGDYVLDIASKCNLGFRCAR</sequence>
<accession>A0A7W9W703</accession>
<feature type="domain" description="Sulfatase-modifying factor enzyme-like" evidence="2">
    <location>
        <begin position="325"/>
        <end position="442"/>
    </location>
</feature>
<dbReference type="AlphaFoldDB" id="A0A7W9W703"/>
<dbReference type="EMBL" id="JACHGW010000002">
    <property type="protein sequence ID" value="MBB6050595.1"/>
    <property type="molecule type" value="Genomic_DNA"/>
</dbReference>
<dbReference type="Pfam" id="PF03781">
    <property type="entry name" value="FGE-sulfatase"/>
    <property type="match status" value="1"/>
</dbReference>
<name>A0A7W9W703_ARMRO</name>
<dbReference type="SUPFAM" id="SSF56436">
    <property type="entry name" value="C-type lectin-like"/>
    <property type="match status" value="1"/>
</dbReference>
<organism evidence="3 4">
    <name type="scientific">Armatimonas rosea</name>
    <dbReference type="NCBI Taxonomy" id="685828"/>
    <lineage>
        <taxon>Bacteria</taxon>
        <taxon>Bacillati</taxon>
        <taxon>Armatimonadota</taxon>
        <taxon>Armatimonadia</taxon>
        <taxon>Armatimonadales</taxon>
        <taxon>Armatimonadaceae</taxon>
        <taxon>Armatimonas</taxon>
    </lineage>
</organism>